<dbReference type="CDD" id="cd07341">
    <property type="entry name" value="M56_BlaR1_MecR1_like"/>
    <property type="match status" value="1"/>
</dbReference>
<dbReference type="KEGG" id="run:DR864_07755"/>
<dbReference type="Pfam" id="PF05569">
    <property type="entry name" value="Peptidase_M56"/>
    <property type="match status" value="1"/>
</dbReference>
<gene>
    <name evidence="3" type="ORF">DR864_07755</name>
</gene>
<dbReference type="OrthoDB" id="1522859at2"/>
<dbReference type="Proteomes" id="UP000251993">
    <property type="component" value="Chromosome"/>
</dbReference>
<evidence type="ECO:0000259" key="2">
    <source>
        <dbReference type="Pfam" id="PF05569"/>
    </source>
</evidence>
<dbReference type="AlphaFoldDB" id="A0A344TG65"/>
<dbReference type="InterPro" id="IPR008756">
    <property type="entry name" value="Peptidase_M56"/>
</dbReference>
<evidence type="ECO:0000313" key="4">
    <source>
        <dbReference type="Proteomes" id="UP000251993"/>
    </source>
</evidence>
<proteinExistence type="predicted"/>
<keyword evidence="1" id="KW-0472">Membrane</keyword>
<feature type="domain" description="Peptidase M56" evidence="2">
    <location>
        <begin position="10"/>
        <end position="285"/>
    </location>
</feature>
<feature type="transmembrane region" description="Helical" evidence="1">
    <location>
        <begin position="6"/>
        <end position="26"/>
    </location>
</feature>
<sequence length="608" mass="69575">MNYELLSYLLKASLVLAILTTAYAWLVKRETFLQVNRWLLWINVAATLLLPVIPLPDLEWVPDAPAQAVAVVLPSKPASPVPKVTKSEPFIAPTPQATTVPSAVLEDSSLSVWDWIGIVYGVVAGLLALKLLIQLGALWRLQHGSTQYETEDGVYLIESDKITSPFSFFNRIFYNPTHHNDDEWAQVWTHECVHAHQLHSIDMLTAEVLKIVFWFNPFAWWHQRLVQETLEFITDRAVLDSGIEKKSYQYHLLRTTLSADKQTFTNNINAPHFNKSFLKERIEMMNKTNSKWMGIGKYFAFVGMLWLCAAFTKPYREEIAAKIVEEVPELKAVMEPKPSPKVVFNDFVLEKSLDKPQKDSVQIAIEPLAKAETDTQKLISATKYVVYEDKTLHWVITPKTTLEDLFAMKQEFKRHSLELEVREMKMDPMQSFLQRVSVISNRPNGGSCAWDEGEDILKPIASHGGYMTIEAGGCGTTDKGNMHPTLKTISEQDEKTANEDFHKNRIEYLIVETNSKTGAGGSRDMRRKSLEYYKEKRGKSSFLNLNENDFLQVAGPHRNDIILLNGKPSTLEEIEKIALKDFYAAIFKDTWEKDKTQRRHYILIFTEN</sequence>
<keyword evidence="1" id="KW-0812">Transmembrane</keyword>
<keyword evidence="1" id="KW-1133">Transmembrane helix</keyword>
<feature type="transmembrane region" description="Helical" evidence="1">
    <location>
        <begin position="295"/>
        <end position="312"/>
    </location>
</feature>
<accession>A0A344TG65</accession>
<protein>
    <recommendedName>
        <fullName evidence="2">Peptidase M56 domain-containing protein</fullName>
    </recommendedName>
</protein>
<name>A0A344TG65_9BACT</name>
<evidence type="ECO:0000313" key="3">
    <source>
        <dbReference type="EMBL" id="AXE17636.1"/>
    </source>
</evidence>
<dbReference type="InterPro" id="IPR052173">
    <property type="entry name" value="Beta-lactam_resp_regulator"/>
</dbReference>
<dbReference type="EMBL" id="CP030850">
    <property type="protein sequence ID" value="AXE17636.1"/>
    <property type="molecule type" value="Genomic_DNA"/>
</dbReference>
<dbReference type="PANTHER" id="PTHR34978:SF3">
    <property type="entry name" value="SLR0241 PROTEIN"/>
    <property type="match status" value="1"/>
</dbReference>
<reference evidence="3 4" key="1">
    <citation type="submission" date="2018-07" db="EMBL/GenBank/DDBJ databases">
        <title>Genome sequencing of Runella.</title>
        <authorList>
            <person name="Baek M.-G."/>
            <person name="Yi H."/>
        </authorList>
    </citation>
    <scope>NUCLEOTIDE SEQUENCE [LARGE SCALE GENOMIC DNA]</scope>
    <source>
        <strain evidence="3 4">HYN0085</strain>
    </source>
</reference>
<feature type="transmembrane region" description="Helical" evidence="1">
    <location>
        <begin position="38"/>
        <end position="55"/>
    </location>
</feature>
<dbReference type="RefSeq" id="WP_114066421.1">
    <property type="nucleotide sequence ID" value="NZ_CP030850.1"/>
</dbReference>
<organism evidence="3 4">
    <name type="scientific">Runella rosea</name>
    <dbReference type="NCBI Taxonomy" id="2259595"/>
    <lineage>
        <taxon>Bacteria</taxon>
        <taxon>Pseudomonadati</taxon>
        <taxon>Bacteroidota</taxon>
        <taxon>Cytophagia</taxon>
        <taxon>Cytophagales</taxon>
        <taxon>Spirosomataceae</taxon>
        <taxon>Runella</taxon>
    </lineage>
</organism>
<evidence type="ECO:0000256" key="1">
    <source>
        <dbReference type="SAM" id="Phobius"/>
    </source>
</evidence>
<feature type="transmembrane region" description="Helical" evidence="1">
    <location>
        <begin position="115"/>
        <end position="133"/>
    </location>
</feature>
<keyword evidence="4" id="KW-1185">Reference proteome</keyword>
<dbReference type="PANTHER" id="PTHR34978">
    <property type="entry name" value="POSSIBLE SENSOR-TRANSDUCER PROTEIN BLAR"/>
    <property type="match status" value="1"/>
</dbReference>